<sequence>MASAAGLSASSTSPYLGAISLGMGRGLLTTASGFPWCQCIDYDCACSPYKVVYESSVQSGSLTTTCFSVAYIGCDASRACCRGMLAAVDKLSFETTAACGVKSNIAGVTINGKSWPSWNPYSHPSGPGTGYELKLYNLKASNATFPGSKICITTKAPCSSLKDLCSSSPSGECTYSFADQPTTTYCPICPLNPTSPASPASSAAPTASAPTSTPASPAAASSPAASAPSSSPASSSSP</sequence>
<proteinExistence type="predicted"/>
<evidence type="ECO:0000259" key="2">
    <source>
        <dbReference type="Pfam" id="PF12499"/>
    </source>
</evidence>
<dbReference type="Pfam" id="PF12499">
    <property type="entry name" value="DUF3707"/>
    <property type="match status" value="1"/>
</dbReference>
<dbReference type="EMBL" id="JAEHOC010000015">
    <property type="protein sequence ID" value="KAG2435387.1"/>
    <property type="molecule type" value="Genomic_DNA"/>
</dbReference>
<feature type="domain" description="Pherophorin" evidence="2">
    <location>
        <begin position="34"/>
        <end position="187"/>
    </location>
</feature>
<evidence type="ECO:0000256" key="1">
    <source>
        <dbReference type="SAM" id="MobiDB-lite"/>
    </source>
</evidence>
<gene>
    <name evidence="3" type="ORF">HXX76_007459</name>
</gene>
<keyword evidence="4" id="KW-1185">Reference proteome</keyword>
<evidence type="ECO:0000313" key="4">
    <source>
        <dbReference type="Proteomes" id="UP000650467"/>
    </source>
</evidence>
<dbReference type="Proteomes" id="UP000650467">
    <property type="component" value="Unassembled WGS sequence"/>
</dbReference>
<accession>A0A835VZU9</accession>
<reference evidence="3" key="1">
    <citation type="journal article" date="2020" name="bioRxiv">
        <title>Comparative genomics of Chlamydomonas.</title>
        <authorList>
            <person name="Craig R.J."/>
            <person name="Hasan A.R."/>
            <person name="Ness R.W."/>
            <person name="Keightley P.D."/>
        </authorList>
    </citation>
    <scope>NUCLEOTIDE SEQUENCE</scope>
    <source>
        <strain evidence="3">SAG 7.73</strain>
    </source>
</reference>
<evidence type="ECO:0000313" key="3">
    <source>
        <dbReference type="EMBL" id="KAG2435387.1"/>
    </source>
</evidence>
<feature type="region of interest" description="Disordered" evidence="1">
    <location>
        <begin position="196"/>
        <end position="238"/>
    </location>
</feature>
<organism evidence="3 4">
    <name type="scientific">Chlamydomonas incerta</name>
    <dbReference type="NCBI Taxonomy" id="51695"/>
    <lineage>
        <taxon>Eukaryota</taxon>
        <taxon>Viridiplantae</taxon>
        <taxon>Chlorophyta</taxon>
        <taxon>core chlorophytes</taxon>
        <taxon>Chlorophyceae</taxon>
        <taxon>CS clade</taxon>
        <taxon>Chlamydomonadales</taxon>
        <taxon>Chlamydomonadaceae</taxon>
        <taxon>Chlamydomonas</taxon>
    </lineage>
</organism>
<name>A0A835VZU9_CHLIN</name>
<dbReference type="OrthoDB" id="536161at2759"/>
<comment type="caution">
    <text evidence="3">The sequence shown here is derived from an EMBL/GenBank/DDBJ whole genome shotgun (WGS) entry which is preliminary data.</text>
</comment>
<dbReference type="AlphaFoldDB" id="A0A835VZU9"/>
<dbReference type="InterPro" id="IPR024616">
    <property type="entry name" value="Pherophorin"/>
</dbReference>
<protein>
    <recommendedName>
        <fullName evidence="2">Pherophorin domain-containing protein</fullName>
    </recommendedName>
</protein>